<keyword evidence="1" id="KW-0812">Transmembrane</keyword>
<keyword evidence="1" id="KW-1133">Transmembrane helix</keyword>
<name>A0A3M7QGU9_BRAPC</name>
<gene>
    <name evidence="2" type="ORF">BpHYR1_001741</name>
</gene>
<evidence type="ECO:0000256" key="1">
    <source>
        <dbReference type="SAM" id="Phobius"/>
    </source>
</evidence>
<evidence type="ECO:0000313" key="2">
    <source>
        <dbReference type="EMBL" id="RNA10452.1"/>
    </source>
</evidence>
<keyword evidence="1" id="KW-0472">Membrane</keyword>
<feature type="transmembrane region" description="Helical" evidence="1">
    <location>
        <begin position="38"/>
        <end position="55"/>
    </location>
</feature>
<dbReference type="Proteomes" id="UP000276133">
    <property type="component" value="Unassembled WGS sequence"/>
</dbReference>
<dbReference type="EMBL" id="REGN01006198">
    <property type="protein sequence ID" value="RNA10452.1"/>
    <property type="molecule type" value="Genomic_DNA"/>
</dbReference>
<comment type="caution">
    <text evidence="2">The sequence shown here is derived from an EMBL/GenBank/DDBJ whole genome shotgun (WGS) entry which is preliminary data.</text>
</comment>
<accession>A0A3M7QGU9</accession>
<feature type="transmembrane region" description="Helical" evidence="1">
    <location>
        <begin position="6"/>
        <end position="26"/>
    </location>
</feature>
<evidence type="ECO:0000313" key="3">
    <source>
        <dbReference type="Proteomes" id="UP000276133"/>
    </source>
</evidence>
<keyword evidence="3" id="KW-1185">Reference proteome</keyword>
<reference evidence="2 3" key="1">
    <citation type="journal article" date="2018" name="Sci. Rep.">
        <title>Genomic signatures of local adaptation to the degree of environmental predictability in rotifers.</title>
        <authorList>
            <person name="Franch-Gras L."/>
            <person name="Hahn C."/>
            <person name="Garcia-Roger E.M."/>
            <person name="Carmona M.J."/>
            <person name="Serra M."/>
            <person name="Gomez A."/>
        </authorList>
    </citation>
    <scope>NUCLEOTIDE SEQUENCE [LARGE SCALE GENOMIC DNA]</scope>
    <source>
        <strain evidence="2">HYR1</strain>
    </source>
</reference>
<organism evidence="2 3">
    <name type="scientific">Brachionus plicatilis</name>
    <name type="common">Marine rotifer</name>
    <name type="synonym">Brachionus muelleri</name>
    <dbReference type="NCBI Taxonomy" id="10195"/>
    <lineage>
        <taxon>Eukaryota</taxon>
        <taxon>Metazoa</taxon>
        <taxon>Spiralia</taxon>
        <taxon>Gnathifera</taxon>
        <taxon>Rotifera</taxon>
        <taxon>Eurotatoria</taxon>
        <taxon>Monogononta</taxon>
        <taxon>Pseudotrocha</taxon>
        <taxon>Ploima</taxon>
        <taxon>Brachionidae</taxon>
        <taxon>Brachionus</taxon>
    </lineage>
</organism>
<sequence length="67" mass="8022">MFKENYIEWISTQLCIIILVFGLILANTAFSHFKNISNFFHIFLIISVILINRFTNPMLSIQNNWKW</sequence>
<dbReference type="AlphaFoldDB" id="A0A3M7QGU9"/>
<protein>
    <submittedName>
        <fullName evidence="2">Uncharacterized protein</fullName>
    </submittedName>
</protein>
<proteinExistence type="predicted"/>